<feature type="domain" description="Enoyl reductase (ER)" evidence="2">
    <location>
        <begin position="17"/>
        <end position="320"/>
    </location>
</feature>
<evidence type="ECO:0000256" key="1">
    <source>
        <dbReference type="ARBA" id="ARBA00023002"/>
    </source>
</evidence>
<dbReference type="Proteomes" id="UP000185904">
    <property type="component" value="Unassembled WGS sequence"/>
</dbReference>
<dbReference type="SUPFAM" id="SSF51735">
    <property type="entry name" value="NAD(P)-binding Rossmann-fold domains"/>
    <property type="match status" value="1"/>
</dbReference>
<dbReference type="SMART" id="SM00829">
    <property type="entry name" value="PKS_ER"/>
    <property type="match status" value="1"/>
</dbReference>
<gene>
    <name evidence="3" type="ORF">AYO20_09441</name>
</gene>
<dbReference type="SUPFAM" id="SSF50129">
    <property type="entry name" value="GroES-like"/>
    <property type="match status" value="1"/>
</dbReference>
<evidence type="ECO:0000313" key="4">
    <source>
        <dbReference type="Proteomes" id="UP000185904"/>
    </source>
</evidence>
<proteinExistence type="predicted"/>
<dbReference type="InterPro" id="IPR013149">
    <property type="entry name" value="ADH-like_C"/>
</dbReference>
<dbReference type="PANTHER" id="PTHR43205:SF7">
    <property type="entry name" value="PROSTAGLANDIN REDUCTASE 1"/>
    <property type="match status" value="1"/>
</dbReference>
<dbReference type="InterPro" id="IPR045010">
    <property type="entry name" value="MDR_fam"/>
</dbReference>
<dbReference type="InterPro" id="IPR036291">
    <property type="entry name" value="NAD(P)-bd_dom_sf"/>
</dbReference>
<dbReference type="GO" id="GO:0016628">
    <property type="term" value="F:oxidoreductase activity, acting on the CH-CH group of donors, NAD or NADP as acceptor"/>
    <property type="evidence" value="ECO:0007669"/>
    <property type="project" value="InterPro"/>
</dbReference>
<dbReference type="InterPro" id="IPR011032">
    <property type="entry name" value="GroES-like_sf"/>
</dbReference>
<name>A0A178CHI6_9EURO</name>
<keyword evidence="4" id="KW-1185">Reference proteome</keyword>
<evidence type="ECO:0000313" key="3">
    <source>
        <dbReference type="EMBL" id="OAL28493.1"/>
    </source>
</evidence>
<dbReference type="GeneID" id="34592839"/>
<accession>A0A178CHI6</accession>
<dbReference type="PANTHER" id="PTHR43205">
    <property type="entry name" value="PROSTAGLANDIN REDUCTASE"/>
    <property type="match status" value="1"/>
</dbReference>
<dbReference type="InterPro" id="IPR041694">
    <property type="entry name" value="ADH_N_2"/>
</dbReference>
<dbReference type="RefSeq" id="XP_022496320.1">
    <property type="nucleotide sequence ID" value="XM_022647711.1"/>
</dbReference>
<comment type="caution">
    <text evidence="3">The sequence shown here is derived from an EMBL/GenBank/DDBJ whole genome shotgun (WGS) entry which is preliminary data.</text>
</comment>
<protein>
    <recommendedName>
        <fullName evidence="2">Enoyl reductase (ER) domain-containing protein</fullName>
    </recommendedName>
</protein>
<dbReference type="OrthoDB" id="809632at2759"/>
<evidence type="ECO:0000259" key="2">
    <source>
        <dbReference type="SMART" id="SM00829"/>
    </source>
</evidence>
<dbReference type="Pfam" id="PF16884">
    <property type="entry name" value="ADH_N_2"/>
    <property type="match status" value="1"/>
</dbReference>
<dbReference type="CDD" id="cd05288">
    <property type="entry name" value="PGDH"/>
    <property type="match status" value="1"/>
</dbReference>
<dbReference type="AlphaFoldDB" id="A0A178CHI6"/>
<dbReference type="Gene3D" id="3.90.180.10">
    <property type="entry name" value="Medium-chain alcohol dehydrogenases, catalytic domain"/>
    <property type="match status" value="1"/>
</dbReference>
<dbReference type="Gene3D" id="3.40.50.720">
    <property type="entry name" value="NAD(P)-binding Rossmann-like Domain"/>
    <property type="match status" value="1"/>
</dbReference>
<dbReference type="InterPro" id="IPR020843">
    <property type="entry name" value="ER"/>
</dbReference>
<dbReference type="Pfam" id="PF00107">
    <property type="entry name" value="ADH_zinc_N"/>
    <property type="match status" value="1"/>
</dbReference>
<organism evidence="3 4">
    <name type="scientific">Fonsecaea nubica</name>
    <dbReference type="NCBI Taxonomy" id="856822"/>
    <lineage>
        <taxon>Eukaryota</taxon>
        <taxon>Fungi</taxon>
        <taxon>Dikarya</taxon>
        <taxon>Ascomycota</taxon>
        <taxon>Pezizomycotina</taxon>
        <taxon>Eurotiomycetes</taxon>
        <taxon>Chaetothyriomycetidae</taxon>
        <taxon>Chaetothyriales</taxon>
        <taxon>Herpotrichiellaceae</taxon>
        <taxon>Fonsecaea</taxon>
    </lineage>
</organism>
<sequence length="324" mass="35027">MSKTNRSVILNETIPSGQPVPPDAFSIQESVIPELADGQVLLRPIAFSVDPVQRTLLAGAREAMMPSYVPGKPIVNFAVARVVASRRDDVKVGALIQGRFDWSDYVVWDGKTDIFTQAVDPKIPKVSNALSISGITGLPAYFGMIEVGQVQPGETVVVSSAAGAVGSVAGKIAKIRGAKKLGLDVALNFRADDFAEQLRAATSGKIDLYFDSVGGQLSQIIMKQMKRPARVVECGQIATYDDNNYAWVVNISPIHMNGLRLEGFQPMLFHEKWPEAFEQLRKWVESGELVAIETESKGLESLPGALTALMKGENTGKAIVTIDE</sequence>
<dbReference type="EMBL" id="LVCJ01000087">
    <property type="protein sequence ID" value="OAL28493.1"/>
    <property type="molecule type" value="Genomic_DNA"/>
</dbReference>
<keyword evidence="1" id="KW-0560">Oxidoreductase</keyword>
<reference evidence="3 4" key="1">
    <citation type="submission" date="2016-03" db="EMBL/GenBank/DDBJ databases">
        <title>The draft genome sequence of Fonsecaea nubica causative agent of cutaneous subcutaneous infection in human host.</title>
        <authorList>
            <person name="Costa F."/>
            <person name="Sybren D.H."/>
            <person name="Raittz R.T."/>
            <person name="Weiss V.A."/>
            <person name="Leao A.C."/>
            <person name="Gomes R."/>
            <person name="De Souza E.M."/>
            <person name="Pedrosa F.O."/>
            <person name="Steffens M.B."/>
            <person name="Bombassaro A."/>
            <person name="Tadra-Sfeir M.Z."/>
            <person name="Moreno L.F."/>
            <person name="Najafzadeh M.J."/>
            <person name="Felipe M.S."/>
            <person name="Teixeira M."/>
            <person name="Sun J."/>
            <person name="Xi L."/>
            <person name="Castro M.A."/>
            <person name="Vicente V.A."/>
        </authorList>
    </citation>
    <scope>NUCLEOTIDE SEQUENCE [LARGE SCALE GENOMIC DNA]</scope>
    <source>
        <strain evidence="3 4">CBS 269.64</strain>
    </source>
</reference>